<gene>
    <name evidence="1" type="ORF">AVEN_106609_1</name>
</gene>
<comment type="caution">
    <text evidence="1">The sequence shown here is derived from an EMBL/GenBank/DDBJ whole genome shotgun (WGS) entry which is preliminary data.</text>
</comment>
<evidence type="ECO:0000313" key="2">
    <source>
        <dbReference type="Proteomes" id="UP000499080"/>
    </source>
</evidence>
<accession>A0A4Y2NJH9</accession>
<dbReference type="AlphaFoldDB" id="A0A4Y2NJH9"/>
<sequence>MTTQVGSCCCFLSSCSRPQLDQVQVRLPQKIYGERFMVKEERQLLLARRPWTPEGRDRLLPIVFLCFSCVKWNEPFYALGTLPGRKNRRHRPIHQGHPYTYEEHNMILGGGGWGNVQFMSHPP</sequence>
<dbReference type="EMBL" id="BGPR01009282">
    <property type="protein sequence ID" value="GBN39062.1"/>
    <property type="molecule type" value="Genomic_DNA"/>
</dbReference>
<keyword evidence="2" id="KW-1185">Reference proteome</keyword>
<organism evidence="1 2">
    <name type="scientific">Araneus ventricosus</name>
    <name type="common">Orbweaver spider</name>
    <name type="synonym">Epeira ventricosa</name>
    <dbReference type="NCBI Taxonomy" id="182803"/>
    <lineage>
        <taxon>Eukaryota</taxon>
        <taxon>Metazoa</taxon>
        <taxon>Ecdysozoa</taxon>
        <taxon>Arthropoda</taxon>
        <taxon>Chelicerata</taxon>
        <taxon>Arachnida</taxon>
        <taxon>Araneae</taxon>
        <taxon>Araneomorphae</taxon>
        <taxon>Entelegynae</taxon>
        <taxon>Araneoidea</taxon>
        <taxon>Araneidae</taxon>
        <taxon>Araneus</taxon>
    </lineage>
</organism>
<reference evidence="1 2" key="1">
    <citation type="journal article" date="2019" name="Sci. Rep.">
        <title>Orb-weaving spider Araneus ventricosus genome elucidates the spidroin gene catalogue.</title>
        <authorList>
            <person name="Kono N."/>
            <person name="Nakamura H."/>
            <person name="Ohtoshi R."/>
            <person name="Moran D.A.P."/>
            <person name="Shinohara A."/>
            <person name="Yoshida Y."/>
            <person name="Fujiwara M."/>
            <person name="Mori M."/>
            <person name="Tomita M."/>
            <person name="Arakawa K."/>
        </authorList>
    </citation>
    <scope>NUCLEOTIDE SEQUENCE [LARGE SCALE GENOMIC DNA]</scope>
</reference>
<proteinExistence type="predicted"/>
<protein>
    <submittedName>
        <fullName evidence="1">Uncharacterized protein</fullName>
    </submittedName>
</protein>
<name>A0A4Y2NJH9_ARAVE</name>
<evidence type="ECO:0000313" key="1">
    <source>
        <dbReference type="EMBL" id="GBN39062.1"/>
    </source>
</evidence>
<dbReference type="Proteomes" id="UP000499080">
    <property type="component" value="Unassembled WGS sequence"/>
</dbReference>